<proteinExistence type="predicted"/>
<sequence length="157" mass="17439">MCSSLALYEGLPPRVRELVDAAGFGEYIRTLSSSVRNDHAVLVALAERWRDTTNTFHLPPGEMTVTPTDFTAITGLRVGGDPIPFDSGIHADPAALEWFLGELWAYEVLKMYPLECKHPDLSTLPHTRIWSKENMGTKGGRGSLNAYMLYLDDLRAS</sequence>
<dbReference type="Proteomes" id="UP001062846">
    <property type="component" value="Chromosome 5"/>
</dbReference>
<protein>
    <submittedName>
        <fullName evidence="1">Uncharacterized protein</fullName>
    </submittedName>
</protein>
<keyword evidence="2" id="KW-1185">Reference proteome</keyword>
<evidence type="ECO:0000313" key="2">
    <source>
        <dbReference type="Proteomes" id="UP001062846"/>
    </source>
</evidence>
<reference evidence="1" key="1">
    <citation type="submission" date="2022-02" db="EMBL/GenBank/DDBJ databases">
        <title>Plant Genome Project.</title>
        <authorList>
            <person name="Zhang R.-G."/>
        </authorList>
    </citation>
    <scope>NUCLEOTIDE SEQUENCE</scope>
    <source>
        <strain evidence="1">AT1</strain>
    </source>
</reference>
<organism evidence="1 2">
    <name type="scientific">Rhododendron molle</name>
    <name type="common">Chinese azalea</name>
    <name type="synonym">Azalea mollis</name>
    <dbReference type="NCBI Taxonomy" id="49168"/>
    <lineage>
        <taxon>Eukaryota</taxon>
        <taxon>Viridiplantae</taxon>
        <taxon>Streptophyta</taxon>
        <taxon>Embryophyta</taxon>
        <taxon>Tracheophyta</taxon>
        <taxon>Spermatophyta</taxon>
        <taxon>Magnoliopsida</taxon>
        <taxon>eudicotyledons</taxon>
        <taxon>Gunneridae</taxon>
        <taxon>Pentapetalae</taxon>
        <taxon>asterids</taxon>
        <taxon>Ericales</taxon>
        <taxon>Ericaceae</taxon>
        <taxon>Ericoideae</taxon>
        <taxon>Rhodoreae</taxon>
        <taxon>Rhododendron</taxon>
    </lineage>
</organism>
<gene>
    <name evidence="1" type="ORF">RHMOL_Rhmol05G0164700</name>
</gene>
<comment type="caution">
    <text evidence="1">The sequence shown here is derived from an EMBL/GenBank/DDBJ whole genome shotgun (WGS) entry which is preliminary data.</text>
</comment>
<name>A0ACC0NS43_RHOML</name>
<evidence type="ECO:0000313" key="1">
    <source>
        <dbReference type="EMBL" id="KAI8555308.1"/>
    </source>
</evidence>
<accession>A0ACC0NS43</accession>
<dbReference type="EMBL" id="CM046392">
    <property type="protein sequence ID" value="KAI8555308.1"/>
    <property type="molecule type" value="Genomic_DNA"/>
</dbReference>